<organism evidence="1 2">
    <name type="scientific">Dendronalium phyllosphericum CENA369</name>
    <dbReference type="NCBI Taxonomy" id="1725256"/>
    <lineage>
        <taxon>Bacteria</taxon>
        <taxon>Bacillati</taxon>
        <taxon>Cyanobacteriota</taxon>
        <taxon>Cyanophyceae</taxon>
        <taxon>Nostocales</taxon>
        <taxon>Nostocaceae</taxon>
        <taxon>Dendronalium</taxon>
        <taxon>Dendronalium phyllosphericum</taxon>
    </lineage>
</organism>
<evidence type="ECO:0000313" key="1">
    <source>
        <dbReference type="EMBL" id="MBH8577489.1"/>
    </source>
</evidence>
<dbReference type="EMBL" id="JAECZA010000289">
    <property type="protein sequence ID" value="MBH8577489.1"/>
    <property type="molecule type" value="Genomic_DNA"/>
</dbReference>
<evidence type="ECO:0000313" key="2">
    <source>
        <dbReference type="Proteomes" id="UP000662314"/>
    </source>
</evidence>
<dbReference type="AlphaFoldDB" id="A0A8J7LJF7"/>
<dbReference type="RefSeq" id="WP_214436178.1">
    <property type="nucleotide sequence ID" value="NZ_JAECZA010000289.1"/>
</dbReference>
<gene>
    <name evidence="1" type="ORF">I8752_31890</name>
</gene>
<name>A0A8J7LJF7_9NOST</name>
<dbReference type="Proteomes" id="UP000662314">
    <property type="component" value="Unassembled WGS sequence"/>
</dbReference>
<reference evidence="1 2" key="1">
    <citation type="journal article" date="2021" name="Int. J. Syst. Evol. Microbiol.">
        <title>Amazonocrinis nigriterrae gen. nov., sp. nov., Atlanticothrix silvestris gen. nov., sp. nov. and Dendronalium phyllosphericum gen. nov., sp. nov., nostocacean cyanobacteria from Brazilian environments.</title>
        <authorList>
            <person name="Alvarenga D.O."/>
            <person name="Andreote A.P.D."/>
            <person name="Branco L.H.Z."/>
            <person name="Delbaje E."/>
            <person name="Cruz R.B."/>
            <person name="Varani A.M."/>
            <person name="Fiore M.F."/>
        </authorList>
    </citation>
    <scope>NUCLEOTIDE SEQUENCE [LARGE SCALE GENOMIC DNA]</scope>
    <source>
        <strain evidence="1 2">CENA369</strain>
    </source>
</reference>
<proteinExistence type="predicted"/>
<comment type="caution">
    <text evidence="1">The sequence shown here is derived from an EMBL/GenBank/DDBJ whole genome shotgun (WGS) entry which is preliminary data.</text>
</comment>
<protein>
    <submittedName>
        <fullName evidence="1">Uncharacterized protein</fullName>
    </submittedName>
</protein>
<accession>A0A8J7LJF7</accession>
<keyword evidence="2" id="KW-1185">Reference proteome</keyword>
<sequence length="56" mass="5908">MTKPRWGGLSGCGGRDSPNHLWVQAPSFKAIALVAVQAPTNAVFTTPNTLPPTPCF</sequence>